<dbReference type="Proteomes" id="UP000294848">
    <property type="component" value="Unassembled WGS sequence"/>
</dbReference>
<dbReference type="PANTHER" id="PTHR30273">
    <property type="entry name" value="PERIPLASMIC SIGNAL SENSOR AND SIGMA FACTOR ACTIVATOR FECR-RELATED"/>
    <property type="match status" value="1"/>
</dbReference>
<dbReference type="InterPro" id="IPR012373">
    <property type="entry name" value="Ferrdict_sens_TM"/>
</dbReference>
<dbReference type="PANTHER" id="PTHR30273:SF2">
    <property type="entry name" value="PROTEIN FECR"/>
    <property type="match status" value="1"/>
</dbReference>
<keyword evidence="1" id="KW-1133">Transmembrane helix</keyword>
<organism evidence="4 5">
    <name type="scientific">Sunxiuqinia elliptica</name>
    <dbReference type="NCBI Taxonomy" id="655355"/>
    <lineage>
        <taxon>Bacteria</taxon>
        <taxon>Pseudomonadati</taxon>
        <taxon>Bacteroidota</taxon>
        <taxon>Bacteroidia</taxon>
        <taxon>Marinilabiliales</taxon>
        <taxon>Prolixibacteraceae</taxon>
        <taxon>Sunxiuqinia</taxon>
    </lineage>
</organism>
<keyword evidence="1" id="KW-0812">Transmembrane</keyword>
<dbReference type="Pfam" id="PF04773">
    <property type="entry name" value="FecR"/>
    <property type="match status" value="1"/>
</dbReference>
<evidence type="ECO:0000259" key="2">
    <source>
        <dbReference type="Pfam" id="PF04773"/>
    </source>
</evidence>
<evidence type="ECO:0000256" key="1">
    <source>
        <dbReference type="SAM" id="Phobius"/>
    </source>
</evidence>
<dbReference type="AlphaFoldDB" id="A0A4R6HAG1"/>
<accession>A0A4R6HAG1</accession>
<keyword evidence="1" id="KW-0472">Membrane</keyword>
<dbReference type="PIRSF" id="PIRSF018266">
    <property type="entry name" value="FecR"/>
    <property type="match status" value="1"/>
</dbReference>
<reference evidence="4 5" key="1">
    <citation type="submission" date="2019-03" db="EMBL/GenBank/DDBJ databases">
        <title>Freshwater and sediment microbial communities from various areas in North America, analyzing microbe dynamics in response to fracking.</title>
        <authorList>
            <person name="Lamendella R."/>
        </authorList>
    </citation>
    <scope>NUCLEOTIDE SEQUENCE [LARGE SCALE GENOMIC DNA]</scope>
    <source>
        <strain evidence="4 5">114D</strain>
    </source>
</reference>
<proteinExistence type="predicted"/>
<dbReference type="RefSeq" id="WP_133463408.1">
    <property type="nucleotide sequence ID" value="NZ_SNWI01000001.1"/>
</dbReference>
<evidence type="ECO:0000313" key="5">
    <source>
        <dbReference type="Proteomes" id="UP000294848"/>
    </source>
</evidence>
<feature type="domain" description="FecR protein" evidence="2">
    <location>
        <begin position="128"/>
        <end position="217"/>
    </location>
</feature>
<dbReference type="EMBL" id="SNWI01000001">
    <property type="protein sequence ID" value="TDO05352.1"/>
    <property type="molecule type" value="Genomic_DNA"/>
</dbReference>
<feature type="transmembrane region" description="Helical" evidence="1">
    <location>
        <begin position="86"/>
        <end position="107"/>
    </location>
</feature>
<dbReference type="OrthoDB" id="1097132at2"/>
<sequence>MERNMKNTENIVNLAAGCVEPGRKEKLFSEIGQDPESEKIYNKAKAAWAFLASTNNMPEYKIENSYKKLQARLNPRSTSFRLKTNLLLKYAAVLLLFLCTVPLAFYLKNQLTDHEAELRYTSVVAKYKQISEVILPDSSVVWLNSGSTLTYNNDYSLNNRDLVIEGEAYFDIRKNKKIPLTVSFNDFKVKVLGTKFNVSAYPDNEEITVALETGAVELLHEKNTSFRYKLKPGEIAAYDTKTKEVKVKETTVGDYTAWKDGLLVFRDTPLDEVIKILERKFNADFIVEDSSIYDPAFNATFQDENLVEVLDYIKFTCHINYTLGKDDSNKTIIKLY</sequence>
<dbReference type="Gene3D" id="2.60.120.1440">
    <property type="match status" value="1"/>
</dbReference>
<gene>
    <name evidence="4" type="ORF">DET52_101710</name>
</gene>
<dbReference type="GO" id="GO:0016989">
    <property type="term" value="F:sigma factor antagonist activity"/>
    <property type="evidence" value="ECO:0007669"/>
    <property type="project" value="TreeGrafter"/>
</dbReference>
<protein>
    <submittedName>
        <fullName evidence="4">FecR family protein</fullName>
    </submittedName>
</protein>
<dbReference type="Pfam" id="PF16344">
    <property type="entry name" value="FecR_C"/>
    <property type="match status" value="1"/>
</dbReference>
<dbReference type="InterPro" id="IPR032508">
    <property type="entry name" value="FecR_C"/>
</dbReference>
<evidence type="ECO:0000313" key="4">
    <source>
        <dbReference type="EMBL" id="TDO05352.1"/>
    </source>
</evidence>
<name>A0A4R6HAG1_9BACT</name>
<dbReference type="InterPro" id="IPR006860">
    <property type="entry name" value="FecR"/>
</dbReference>
<comment type="caution">
    <text evidence="4">The sequence shown here is derived from an EMBL/GenBank/DDBJ whole genome shotgun (WGS) entry which is preliminary data.</text>
</comment>
<dbReference type="Gene3D" id="3.55.50.30">
    <property type="match status" value="1"/>
</dbReference>
<feature type="domain" description="Protein FecR C-terminal" evidence="3">
    <location>
        <begin position="263"/>
        <end position="325"/>
    </location>
</feature>
<evidence type="ECO:0000259" key="3">
    <source>
        <dbReference type="Pfam" id="PF16344"/>
    </source>
</evidence>